<dbReference type="EMBL" id="JBHRVV010000001">
    <property type="protein sequence ID" value="MFC3461390.1"/>
    <property type="molecule type" value="Genomic_DNA"/>
</dbReference>
<dbReference type="InterPro" id="IPR043128">
    <property type="entry name" value="Rev_trsase/Diguanyl_cyclase"/>
</dbReference>
<dbReference type="InterPro" id="IPR000014">
    <property type="entry name" value="PAS"/>
</dbReference>
<dbReference type="Pfam" id="PF01590">
    <property type="entry name" value="GAF"/>
    <property type="match status" value="1"/>
</dbReference>
<gene>
    <name evidence="4" type="ORF">ACFOPH_24585</name>
</gene>
<dbReference type="Pfam" id="PF00989">
    <property type="entry name" value="PAS"/>
    <property type="match status" value="2"/>
</dbReference>
<sequence>MPAASPHPAEAERQKLLDALGLLDTDAEEVLDRITRLVARLLKVPIALFSLVDAERQCFKSCVGMQERAMPRTQAFCAHAILQDQPLVVSDARSDARFADNPLVTGAPHIRFYAGVPIRSSAGLPIGTLCALDDHARVLTADELCVMIDLAEMVQKEVQYREHLALAGRHLRHAEAVRGASEAAFRSIFDLASIGMALVAPDGGWINVNRAMCEIVGYTEDELRQLTFQDITHPDDLDSDLELAACLRTGARERYQLDKRYVRKDGSVVWANLNVSCKRDAAGEVAYFVVMVKDIQAQKEAQAALGALHAELEARVASRTRELRERELELRSVLESANDAYIGLDETGIVTVWNRAAEQTFGYAALEAVGRPLEGLIIPPELARAHREGMLRYLTHGESTVLGKRLELPAVRRDGSRLTVEVRMNALEIRGQRMFSAFLHDISERKQAEAQREYESRHDALTGLSNRRALFEVLPIAQARATRSGRSLGLLFIGLDGFKAVNDRLGHEAGDRLLAEIAARLRGVVRKTDSVFRLAGDEFTVLLEGLADGGCAHVAAAKIIEAIGRPVPIGAAAAQVGASIGLALFVPGGQASPEKLIREADERMYQAKRAGKGRIFPQPAFPTGLSA</sequence>
<dbReference type="InterPro" id="IPR035965">
    <property type="entry name" value="PAS-like_dom_sf"/>
</dbReference>
<proteinExistence type="predicted"/>
<dbReference type="SMART" id="SM00065">
    <property type="entry name" value="GAF"/>
    <property type="match status" value="1"/>
</dbReference>
<dbReference type="NCBIfam" id="TIGR00229">
    <property type="entry name" value="sensory_box"/>
    <property type="match status" value="2"/>
</dbReference>
<dbReference type="SUPFAM" id="SSF55073">
    <property type="entry name" value="Nucleotide cyclase"/>
    <property type="match status" value="1"/>
</dbReference>
<feature type="domain" description="PAC" evidence="2">
    <location>
        <begin position="255"/>
        <end position="307"/>
    </location>
</feature>
<evidence type="ECO:0000259" key="1">
    <source>
        <dbReference type="PROSITE" id="PS50112"/>
    </source>
</evidence>
<dbReference type="InterPro" id="IPR000700">
    <property type="entry name" value="PAS-assoc_C"/>
</dbReference>
<dbReference type="PROSITE" id="PS50887">
    <property type="entry name" value="GGDEF"/>
    <property type="match status" value="1"/>
</dbReference>
<organism evidence="4 5">
    <name type="scientific">Massilia haematophila</name>
    <dbReference type="NCBI Taxonomy" id="457923"/>
    <lineage>
        <taxon>Bacteria</taxon>
        <taxon>Pseudomonadati</taxon>
        <taxon>Pseudomonadota</taxon>
        <taxon>Betaproteobacteria</taxon>
        <taxon>Burkholderiales</taxon>
        <taxon>Oxalobacteraceae</taxon>
        <taxon>Telluria group</taxon>
        <taxon>Massilia</taxon>
    </lineage>
</organism>
<dbReference type="Pfam" id="PF00990">
    <property type="entry name" value="GGDEF"/>
    <property type="match status" value="1"/>
</dbReference>
<dbReference type="CDD" id="cd00130">
    <property type="entry name" value="PAS"/>
    <property type="match status" value="2"/>
</dbReference>
<dbReference type="InterPro" id="IPR000160">
    <property type="entry name" value="GGDEF_dom"/>
</dbReference>
<feature type="domain" description="PAC" evidence="2">
    <location>
        <begin position="404"/>
        <end position="454"/>
    </location>
</feature>
<dbReference type="InterPro" id="IPR001610">
    <property type="entry name" value="PAC"/>
</dbReference>
<dbReference type="SMART" id="SM00086">
    <property type="entry name" value="PAC"/>
    <property type="match status" value="2"/>
</dbReference>
<evidence type="ECO:0000313" key="5">
    <source>
        <dbReference type="Proteomes" id="UP001595665"/>
    </source>
</evidence>
<dbReference type="InterPro" id="IPR052155">
    <property type="entry name" value="Biofilm_reg_signaling"/>
</dbReference>
<evidence type="ECO:0000259" key="3">
    <source>
        <dbReference type="PROSITE" id="PS50887"/>
    </source>
</evidence>
<dbReference type="NCBIfam" id="TIGR00254">
    <property type="entry name" value="GGDEF"/>
    <property type="match status" value="1"/>
</dbReference>
<dbReference type="SUPFAM" id="SSF55781">
    <property type="entry name" value="GAF domain-like"/>
    <property type="match status" value="1"/>
</dbReference>
<protein>
    <submittedName>
        <fullName evidence="4">PAS domain S-box protein</fullName>
    </submittedName>
</protein>
<dbReference type="SMART" id="SM00091">
    <property type="entry name" value="PAS"/>
    <property type="match status" value="2"/>
</dbReference>
<name>A0ABV7PQ71_9BURK</name>
<dbReference type="PROSITE" id="PS50113">
    <property type="entry name" value="PAC"/>
    <property type="match status" value="2"/>
</dbReference>
<dbReference type="SUPFAM" id="SSF55785">
    <property type="entry name" value="PYP-like sensor domain (PAS domain)"/>
    <property type="match status" value="2"/>
</dbReference>
<evidence type="ECO:0000259" key="2">
    <source>
        <dbReference type="PROSITE" id="PS50113"/>
    </source>
</evidence>
<dbReference type="InterPro" id="IPR029787">
    <property type="entry name" value="Nucleotide_cyclase"/>
</dbReference>
<comment type="caution">
    <text evidence="4">The sequence shown here is derived from an EMBL/GenBank/DDBJ whole genome shotgun (WGS) entry which is preliminary data.</text>
</comment>
<dbReference type="SMART" id="SM00267">
    <property type="entry name" value="GGDEF"/>
    <property type="match status" value="1"/>
</dbReference>
<dbReference type="PANTHER" id="PTHR44757">
    <property type="entry name" value="DIGUANYLATE CYCLASE DGCP"/>
    <property type="match status" value="1"/>
</dbReference>
<dbReference type="Gene3D" id="3.30.450.40">
    <property type="match status" value="1"/>
</dbReference>
<feature type="domain" description="PAS" evidence="1">
    <location>
        <begin position="181"/>
        <end position="254"/>
    </location>
</feature>
<dbReference type="InterPro" id="IPR029016">
    <property type="entry name" value="GAF-like_dom_sf"/>
</dbReference>
<accession>A0ABV7PQ71</accession>
<keyword evidence="5" id="KW-1185">Reference proteome</keyword>
<dbReference type="Gene3D" id="3.30.450.20">
    <property type="entry name" value="PAS domain"/>
    <property type="match status" value="2"/>
</dbReference>
<dbReference type="InterPro" id="IPR003018">
    <property type="entry name" value="GAF"/>
</dbReference>
<evidence type="ECO:0000313" key="4">
    <source>
        <dbReference type="EMBL" id="MFC3461390.1"/>
    </source>
</evidence>
<reference evidence="5" key="1">
    <citation type="journal article" date="2019" name="Int. J. Syst. Evol. Microbiol.">
        <title>The Global Catalogue of Microorganisms (GCM) 10K type strain sequencing project: providing services to taxonomists for standard genome sequencing and annotation.</title>
        <authorList>
            <consortium name="The Broad Institute Genomics Platform"/>
            <consortium name="The Broad Institute Genome Sequencing Center for Infectious Disease"/>
            <person name="Wu L."/>
            <person name="Ma J."/>
        </authorList>
    </citation>
    <scope>NUCLEOTIDE SEQUENCE [LARGE SCALE GENOMIC DNA]</scope>
    <source>
        <strain evidence="5">CCM 7480</strain>
    </source>
</reference>
<dbReference type="InterPro" id="IPR013767">
    <property type="entry name" value="PAS_fold"/>
</dbReference>
<dbReference type="Proteomes" id="UP001595665">
    <property type="component" value="Unassembled WGS sequence"/>
</dbReference>
<dbReference type="PROSITE" id="PS50112">
    <property type="entry name" value="PAS"/>
    <property type="match status" value="2"/>
</dbReference>
<dbReference type="Gene3D" id="3.30.70.270">
    <property type="match status" value="1"/>
</dbReference>
<feature type="domain" description="GGDEF" evidence="3">
    <location>
        <begin position="486"/>
        <end position="620"/>
    </location>
</feature>
<feature type="domain" description="PAS" evidence="1">
    <location>
        <begin position="326"/>
        <end position="397"/>
    </location>
</feature>
<dbReference type="RefSeq" id="WP_379737771.1">
    <property type="nucleotide sequence ID" value="NZ_JBHRVV010000001.1"/>
</dbReference>
<dbReference type="CDD" id="cd01949">
    <property type="entry name" value="GGDEF"/>
    <property type="match status" value="1"/>
</dbReference>
<dbReference type="PANTHER" id="PTHR44757:SF2">
    <property type="entry name" value="BIOFILM ARCHITECTURE MAINTENANCE PROTEIN MBAA"/>
    <property type="match status" value="1"/>
</dbReference>